<accession>A0A7S4UAC4</accession>
<dbReference type="EMBL" id="HBKR01031891">
    <property type="protein sequence ID" value="CAE2328135.1"/>
    <property type="molecule type" value="Transcribed_RNA"/>
</dbReference>
<dbReference type="AlphaFoldDB" id="A0A7S4UAC4"/>
<dbReference type="PROSITE" id="PS50105">
    <property type="entry name" value="SAM_DOMAIN"/>
    <property type="match status" value="1"/>
</dbReference>
<reference evidence="3" key="1">
    <citation type="submission" date="2021-01" db="EMBL/GenBank/DDBJ databases">
        <authorList>
            <person name="Corre E."/>
            <person name="Pelletier E."/>
            <person name="Niang G."/>
            <person name="Scheremetjew M."/>
            <person name="Finn R."/>
            <person name="Kale V."/>
            <person name="Holt S."/>
            <person name="Cochrane G."/>
            <person name="Meng A."/>
            <person name="Brown T."/>
            <person name="Cohen L."/>
        </authorList>
    </citation>
    <scope>NUCLEOTIDE SEQUENCE</scope>
    <source>
        <strain evidence="3">SoJaBio B1-5/56/2</strain>
    </source>
</reference>
<evidence type="ECO:0000256" key="1">
    <source>
        <dbReference type="SAM" id="MobiDB-lite"/>
    </source>
</evidence>
<dbReference type="Pfam" id="PF07647">
    <property type="entry name" value="SAM_2"/>
    <property type="match status" value="1"/>
</dbReference>
<feature type="compositionally biased region" description="Low complexity" evidence="1">
    <location>
        <begin position="112"/>
        <end position="138"/>
    </location>
</feature>
<dbReference type="InterPro" id="IPR013761">
    <property type="entry name" value="SAM/pointed_sf"/>
</dbReference>
<name>A0A7S4UAC4_9EUKA</name>
<proteinExistence type="predicted"/>
<feature type="region of interest" description="Disordered" evidence="1">
    <location>
        <begin position="173"/>
        <end position="197"/>
    </location>
</feature>
<evidence type="ECO:0000313" key="3">
    <source>
        <dbReference type="EMBL" id="CAE2328135.1"/>
    </source>
</evidence>
<protein>
    <recommendedName>
        <fullName evidence="2">SAM domain-containing protein</fullName>
    </recommendedName>
</protein>
<dbReference type="SUPFAM" id="SSF47769">
    <property type="entry name" value="SAM/Pointed domain"/>
    <property type="match status" value="2"/>
</dbReference>
<organism evidence="3">
    <name type="scientific">Paramoeba aestuarina</name>
    <dbReference type="NCBI Taxonomy" id="180227"/>
    <lineage>
        <taxon>Eukaryota</taxon>
        <taxon>Amoebozoa</taxon>
        <taxon>Discosea</taxon>
        <taxon>Flabellinia</taxon>
        <taxon>Dactylopodida</taxon>
        <taxon>Paramoebidae</taxon>
        <taxon>Paramoeba</taxon>
    </lineage>
</organism>
<dbReference type="InterPro" id="IPR001660">
    <property type="entry name" value="SAM"/>
</dbReference>
<evidence type="ECO:0000259" key="2">
    <source>
        <dbReference type="PROSITE" id="PS50105"/>
    </source>
</evidence>
<feature type="domain" description="SAM" evidence="2">
    <location>
        <begin position="21"/>
        <end position="65"/>
    </location>
</feature>
<feature type="region of interest" description="Disordered" evidence="1">
    <location>
        <begin position="100"/>
        <end position="139"/>
    </location>
</feature>
<sequence length="418" mass="47091">MISPETGPLRTRLKPKNVNEFTVQEVGMWLEERGMGYLVDKFSLNGIDGAVLQEMDDFDLVLLEVKEQDCGAVTVLMNKAVEAGREEKEREKARQQFLMKRKCEESPPPHSNTPSSPVATSEGSPMGSPAFSPASSPPTLIAPIYGSKTDYQRRKNQPMGLFKKLPAVVRFNSGSSKSPPSLTNSHPPPSPNLLPSKYSETDVYSMLTTSEDGLGVYADLLFKNCVDGEGFMMLTAADLRSLGVAFEDIDRFLGYIRNVKMKERQMRKKEMLEKKQSNSPDIHRRCHFDIRIKISHNKMHYSLCLDPDETFDSFSHRLSKKLNLELDASQQYVYFLPKGARKKQEVVKKRTHSARDRDSIPALSSDMSLRYSASAVTISSTQHVVECDSSLRRMYGHALELAQETKKLKLCLLEPEEA</sequence>
<gene>
    <name evidence="3" type="ORF">NAES01612_LOCUS20989</name>
</gene>
<dbReference type="Gene3D" id="1.10.150.50">
    <property type="entry name" value="Transcription Factor, Ets-1"/>
    <property type="match status" value="2"/>
</dbReference>